<proteinExistence type="predicted"/>
<feature type="signal peptide" evidence="1">
    <location>
        <begin position="1"/>
        <end position="21"/>
    </location>
</feature>
<evidence type="ECO:0000313" key="3">
    <source>
        <dbReference type="EMBL" id="EKE27569.1"/>
    </source>
</evidence>
<sequence>MKKYIFALLLVSSLLATTAFALSNWDILAGSGIIVKQETEEWYRLNDLILRQEVVWMAIKVNWQTLPENYSCRWFYQDLTSTRPNNWACRAVEIASDIWLVSRENTTFRPEDRITKAEALAMLMNAAKMNTGAVSTTTSFTDVTIPWQVNITDKALKLGVIDWGATFSPNKDATRWEVFEMAVRIIKPNAESGPTEWEFDFQDILDILEGL</sequence>
<organism evidence="3">
    <name type="scientific">uncultured bacterium</name>
    <name type="common">gcode 4</name>
    <dbReference type="NCBI Taxonomy" id="1234023"/>
    <lineage>
        <taxon>Bacteria</taxon>
        <taxon>environmental samples</taxon>
    </lineage>
</organism>
<accession>K2GBK5</accession>
<name>K2GBK5_9BACT</name>
<reference evidence="3" key="1">
    <citation type="journal article" date="2012" name="Science">
        <title>Fermentation, hydrogen, and sulfur metabolism in multiple uncultivated bacterial phyla.</title>
        <authorList>
            <person name="Wrighton K.C."/>
            <person name="Thomas B.C."/>
            <person name="Sharon I."/>
            <person name="Miller C.S."/>
            <person name="Castelle C.J."/>
            <person name="VerBerkmoes N.C."/>
            <person name="Wilkins M.J."/>
            <person name="Hettich R.L."/>
            <person name="Lipton M.S."/>
            <person name="Williams K.H."/>
            <person name="Long P.E."/>
            <person name="Banfield J.F."/>
        </authorList>
    </citation>
    <scope>NUCLEOTIDE SEQUENCE [LARGE SCALE GENOMIC DNA]</scope>
</reference>
<dbReference type="AlphaFoldDB" id="K2GBK5"/>
<gene>
    <name evidence="3" type="ORF">ACD_3C00192G0014</name>
</gene>
<dbReference type="InterPro" id="IPR001119">
    <property type="entry name" value="SLH_dom"/>
</dbReference>
<protein>
    <recommendedName>
        <fullName evidence="2">SLH domain-containing protein</fullName>
    </recommendedName>
</protein>
<evidence type="ECO:0000256" key="1">
    <source>
        <dbReference type="SAM" id="SignalP"/>
    </source>
</evidence>
<feature type="chain" id="PRO_5017203443" description="SLH domain-containing protein" evidence="1">
    <location>
        <begin position="22"/>
        <end position="211"/>
    </location>
</feature>
<evidence type="ECO:0000259" key="2">
    <source>
        <dbReference type="PROSITE" id="PS51272"/>
    </source>
</evidence>
<feature type="domain" description="SLH" evidence="2">
    <location>
        <begin position="75"/>
        <end position="137"/>
    </location>
</feature>
<dbReference type="PROSITE" id="PS51272">
    <property type="entry name" value="SLH"/>
    <property type="match status" value="1"/>
</dbReference>
<dbReference type="EMBL" id="AMFJ01000466">
    <property type="protein sequence ID" value="EKE27569.1"/>
    <property type="molecule type" value="Genomic_DNA"/>
</dbReference>
<comment type="caution">
    <text evidence="3">The sequence shown here is derived from an EMBL/GenBank/DDBJ whole genome shotgun (WGS) entry which is preliminary data.</text>
</comment>
<keyword evidence="1" id="KW-0732">Signal</keyword>